<accession>A0ABM4D8H0</accession>
<protein>
    <submittedName>
        <fullName evidence="3">Uncharacterized protein LOC101239045</fullName>
    </submittedName>
</protein>
<evidence type="ECO:0000313" key="3">
    <source>
        <dbReference type="RefSeq" id="XP_065670611.1"/>
    </source>
</evidence>
<feature type="compositionally biased region" description="Basic and acidic residues" evidence="1">
    <location>
        <begin position="349"/>
        <end position="370"/>
    </location>
</feature>
<gene>
    <name evidence="3" type="primary">LOC101239045</name>
</gene>
<proteinExistence type="predicted"/>
<feature type="compositionally biased region" description="Polar residues" evidence="1">
    <location>
        <begin position="419"/>
        <end position="438"/>
    </location>
</feature>
<feature type="region of interest" description="Disordered" evidence="1">
    <location>
        <begin position="340"/>
        <end position="371"/>
    </location>
</feature>
<dbReference type="RefSeq" id="XP_065670611.1">
    <property type="nucleotide sequence ID" value="XM_065814539.1"/>
</dbReference>
<dbReference type="Proteomes" id="UP001652625">
    <property type="component" value="Chromosome 12"/>
</dbReference>
<evidence type="ECO:0000256" key="1">
    <source>
        <dbReference type="SAM" id="MobiDB-lite"/>
    </source>
</evidence>
<organism evidence="2 3">
    <name type="scientific">Hydra vulgaris</name>
    <name type="common">Hydra</name>
    <name type="synonym">Hydra attenuata</name>
    <dbReference type="NCBI Taxonomy" id="6087"/>
    <lineage>
        <taxon>Eukaryota</taxon>
        <taxon>Metazoa</taxon>
        <taxon>Cnidaria</taxon>
        <taxon>Hydrozoa</taxon>
        <taxon>Hydroidolina</taxon>
        <taxon>Anthoathecata</taxon>
        <taxon>Aplanulata</taxon>
        <taxon>Hydridae</taxon>
        <taxon>Hydra</taxon>
    </lineage>
</organism>
<feature type="compositionally biased region" description="Basic and acidic residues" evidence="1">
    <location>
        <begin position="81"/>
        <end position="91"/>
    </location>
</feature>
<evidence type="ECO:0000313" key="2">
    <source>
        <dbReference type="Proteomes" id="UP001652625"/>
    </source>
</evidence>
<name>A0ABM4D8H0_HYDVU</name>
<feature type="region of interest" description="Disordered" evidence="1">
    <location>
        <begin position="410"/>
        <end position="438"/>
    </location>
</feature>
<feature type="compositionally biased region" description="Polar residues" evidence="1">
    <location>
        <begin position="31"/>
        <end position="43"/>
    </location>
</feature>
<feature type="region of interest" description="Disordered" evidence="1">
    <location>
        <begin position="31"/>
        <end position="99"/>
    </location>
</feature>
<keyword evidence="2" id="KW-1185">Reference proteome</keyword>
<dbReference type="GeneID" id="101239045"/>
<sequence length="571" mass="66270">MTYFLNDDGLIDKKQISEYTDYNEDIETGYVTDSSFGSRLGTKSRTKQFPERHFVNRKKTKSERDKRRSSRLSALDATESPSEKSSLEKTPLRYRKRSNNKRLDEDIKLERSQKKIENQCEKISKENFKEAKVKSHANVKKHSLSTATIKMNNKDIFCGTWNPKERAVLDQIIKNVECNKSNKKTIKTFLRRDQKMKKEIKKIVNEGDEKTEEEKKKKSLFSGLLSLKERVWKTEEKSNFSLFQESSIQDVYARLKKGLLYRFSRKKEIDVPRRRAQSTNDYSTIQTQMMRNKNRFGSSSSLKNIFQKTKSVDNLQGAFEYFANQNQVFRRTTSAANMDKMSPFSTPVNDRKLSKSNENHTFEPAQKDGSLEENFVEVNPTIIHHNVANHRSLRLSNSIGQYDSAYEESLSSRDYQSDRPVSSNQRHPKITNNSKCSRTTYSTYENRIYIPPAPASTHSTSGNVYKQPSSPFISPIVSKKIKNTSPHSSPFNNRNNNFQNDSYTDQFVVNKISSIENLVYPNGNCNVLREKLLTDKTKLTQKKDCVESKQFDVPYYDKFLMQPSYKLSTLL</sequence>
<reference evidence="3" key="1">
    <citation type="submission" date="2025-08" db="UniProtKB">
        <authorList>
            <consortium name="RefSeq"/>
        </authorList>
    </citation>
    <scope>IDENTIFICATION</scope>
</reference>